<evidence type="ECO:0000256" key="4">
    <source>
        <dbReference type="ARBA" id="ARBA00022787"/>
    </source>
</evidence>
<dbReference type="Gene3D" id="2.40.160.10">
    <property type="entry name" value="Porin"/>
    <property type="match status" value="1"/>
</dbReference>
<dbReference type="InterPro" id="IPR023614">
    <property type="entry name" value="Porin_dom_sf"/>
</dbReference>
<dbReference type="EMBL" id="CH963852">
    <property type="protein sequence ID" value="KRF98289.1"/>
    <property type="molecule type" value="Genomic_DNA"/>
</dbReference>
<protein>
    <recommendedName>
        <fullName evidence="8">Voltage-dependent anion-selective channel protein 3</fullName>
    </recommendedName>
</protein>
<dbReference type="AlphaFoldDB" id="A0A0Q9WQA4"/>
<dbReference type="InterPro" id="IPR027246">
    <property type="entry name" value="Porin_Euk/Tom40"/>
</dbReference>
<reference evidence="6 7" key="1">
    <citation type="journal article" date="2007" name="Nature">
        <title>Evolution of genes and genomes on the Drosophila phylogeny.</title>
        <authorList>
            <consortium name="Drosophila 12 Genomes Consortium"/>
            <person name="Clark A.G."/>
            <person name="Eisen M.B."/>
            <person name="Smith D.R."/>
            <person name="Bergman C.M."/>
            <person name="Oliver B."/>
            <person name="Markow T.A."/>
            <person name="Kaufman T.C."/>
            <person name="Kellis M."/>
            <person name="Gelbart W."/>
            <person name="Iyer V.N."/>
            <person name="Pollard D.A."/>
            <person name="Sackton T.B."/>
            <person name="Larracuente A.M."/>
            <person name="Singh N.D."/>
            <person name="Abad J.P."/>
            <person name="Abt D.N."/>
            <person name="Adryan B."/>
            <person name="Aguade M."/>
            <person name="Akashi H."/>
            <person name="Anderson W.W."/>
            <person name="Aquadro C.F."/>
            <person name="Ardell D.H."/>
            <person name="Arguello R."/>
            <person name="Artieri C.G."/>
            <person name="Barbash D.A."/>
            <person name="Barker D."/>
            <person name="Barsanti P."/>
            <person name="Batterham P."/>
            <person name="Batzoglou S."/>
            <person name="Begun D."/>
            <person name="Bhutkar A."/>
            <person name="Blanco E."/>
            <person name="Bosak S.A."/>
            <person name="Bradley R.K."/>
            <person name="Brand A.D."/>
            <person name="Brent M.R."/>
            <person name="Brooks A.N."/>
            <person name="Brown R.H."/>
            <person name="Butlin R.K."/>
            <person name="Caggese C."/>
            <person name="Calvi B.R."/>
            <person name="Bernardo de Carvalho A."/>
            <person name="Caspi A."/>
            <person name="Castrezana S."/>
            <person name="Celniker S.E."/>
            <person name="Chang J.L."/>
            <person name="Chapple C."/>
            <person name="Chatterji S."/>
            <person name="Chinwalla A."/>
            <person name="Civetta A."/>
            <person name="Clifton S.W."/>
            <person name="Comeron J.M."/>
            <person name="Costello J.C."/>
            <person name="Coyne J.A."/>
            <person name="Daub J."/>
            <person name="David R.G."/>
            <person name="Delcher A.L."/>
            <person name="Delehaunty K."/>
            <person name="Do C.B."/>
            <person name="Ebling H."/>
            <person name="Edwards K."/>
            <person name="Eickbush T."/>
            <person name="Evans J.D."/>
            <person name="Filipski A."/>
            <person name="Findeiss S."/>
            <person name="Freyhult E."/>
            <person name="Fulton L."/>
            <person name="Fulton R."/>
            <person name="Garcia A.C."/>
            <person name="Gardiner A."/>
            <person name="Garfield D.A."/>
            <person name="Garvin B.E."/>
            <person name="Gibson G."/>
            <person name="Gilbert D."/>
            <person name="Gnerre S."/>
            <person name="Godfrey J."/>
            <person name="Good R."/>
            <person name="Gotea V."/>
            <person name="Gravely B."/>
            <person name="Greenberg A.J."/>
            <person name="Griffiths-Jones S."/>
            <person name="Gross S."/>
            <person name="Guigo R."/>
            <person name="Gustafson E.A."/>
            <person name="Haerty W."/>
            <person name="Hahn M.W."/>
            <person name="Halligan D.L."/>
            <person name="Halpern A.L."/>
            <person name="Halter G.M."/>
            <person name="Han M.V."/>
            <person name="Heger A."/>
            <person name="Hillier L."/>
            <person name="Hinrichs A.S."/>
            <person name="Holmes I."/>
            <person name="Hoskins R.A."/>
            <person name="Hubisz M.J."/>
            <person name="Hultmark D."/>
            <person name="Huntley M.A."/>
            <person name="Jaffe D.B."/>
            <person name="Jagadeeshan S."/>
            <person name="Jeck W.R."/>
            <person name="Johnson J."/>
            <person name="Jones C.D."/>
            <person name="Jordan W.C."/>
            <person name="Karpen G.H."/>
            <person name="Kataoka E."/>
            <person name="Keightley P.D."/>
            <person name="Kheradpour P."/>
            <person name="Kirkness E.F."/>
            <person name="Koerich L.B."/>
            <person name="Kristiansen K."/>
            <person name="Kudrna D."/>
            <person name="Kulathinal R.J."/>
            <person name="Kumar S."/>
            <person name="Kwok R."/>
            <person name="Lander E."/>
            <person name="Langley C.H."/>
            <person name="Lapoint R."/>
            <person name="Lazzaro B.P."/>
            <person name="Lee S.J."/>
            <person name="Levesque L."/>
            <person name="Li R."/>
            <person name="Lin C.F."/>
            <person name="Lin M.F."/>
            <person name="Lindblad-Toh K."/>
            <person name="Llopart A."/>
            <person name="Long M."/>
            <person name="Low L."/>
            <person name="Lozovsky E."/>
            <person name="Lu J."/>
            <person name="Luo M."/>
            <person name="Machado C.A."/>
            <person name="Makalowski W."/>
            <person name="Marzo M."/>
            <person name="Matsuda M."/>
            <person name="Matzkin L."/>
            <person name="McAllister B."/>
            <person name="McBride C.S."/>
            <person name="McKernan B."/>
            <person name="McKernan K."/>
            <person name="Mendez-Lago M."/>
            <person name="Minx P."/>
            <person name="Mollenhauer M.U."/>
            <person name="Montooth K."/>
            <person name="Mount S.M."/>
            <person name="Mu X."/>
            <person name="Myers E."/>
            <person name="Negre B."/>
            <person name="Newfeld S."/>
            <person name="Nielsen R."/>
            <person name="Noor M.A."/>
            <person name="O'Grady P."/>
            <person name="Pachter L."/>
            <person name="Papaceit M."/>
            <person name="Parisi M.J."/>
            <person name="Parisi M."/>
            <person name="Parts L."/>
            <person name="Pedersen J.S."/>
            <person name="Pesole G."/>
            <person name="Phillippy A.M."/>
            <person name="Ponting C.P."/>
            <person name="Pop M."/>
            <person name="Porcelli D."/>
            <person name="Powell J.R."/>
            <person name="Prohaska S."/>
            <person name="Pruitt K."/>
            <person name="Puig M."/>
            <person name="Quesneville H."/>
            <person name="Ram K.R."/>
            <person name="Rand D."/>
            <person name="Rasmussen M.D."/>
            <person name="Reed L.K."/>
            <person name="Reenan R."/>
            <person name="Reily A."/>
            <person name="Remington K.A."/>
            <person name="Rieger T.T."/>
            <person name="Ritchie M.G."/>
            <person name="Robin C."/>
            <person name="Rogers Y.H."/>
            <person name="Rohde C."/>
            <person name="Rozas J."/>
            <person name="Rubenfield M.J."/>
            <person name="Ruiz A."/>
            <person name="Russo S."/>
            <person name="Salzberg S.L."/>
            <person name="Sanchez-Gracia A."/>
            <person name="Saranga D.J."/>
            <person name="Sato H."/>
            <person name="Schaeffer S.W."/>
            <person name="Schatz M.C."/>
            <person name="Schlenke T."/>
            <person name="Schwartz R."/>
            <person name="Segarra C."/>
            <person name="Singh R.S."/>
            <person name="Sirot L."/>
            <person name="Sirota M."/>
            <person name="Sisneros N.B."/>
            <person name="Smith C.D."/>
            <person name="Smith T.F."/>
            <person name="Spieth J."/>
            <person name="Stage D.E."/>
            <person name="Stark A."/>
            <person name="Stephan W."/>
            <person name="Strausberg R.L."/>
            <person name="Strempel S."/>
            <person name="Sturgill D."/>
            <person name="Sutton G."/>
            <person name="Sutton G.G."/>
            <person name="Tao W."/>
            <person name="Teichmann S."/>
            <person name="Tobari Y.N."/>
            <person name="Tomimura Y."/>
            <person name="Tsolas J.M."/>
            <person name="Valente V.L."/>
            <person name="Venter E."/>
            <person name="Venter J.C."/>
            <person name="Vicario S."/>
            <person name="Vieira F.G."/>
            <person name="Vilella A.J."/>
            <person name="Villasante A."/>
            <person name="Walenz B."/>
            <person name="Wang J."/>
            <person name="Wasserman M."/>
            <person name="Watts T."/>
            <person name="Wilson D."/>
            <person name="Wilson R.K."/>
            <person name="Wing R.A."/>
            <person name="Wolfner M.F."/>
            <person name="Wong A."/>
            <person name="Wong G.K."/>
            <person name="Wu C.I."/>
            <person name="Wu G."/>
            <person name="Yamamoto D."/>
            <person name="Yang H.P."/>
            <person name="Yang S.P."/>
            <person name="Yorke J.A."/>
            <person name="Yoshida K."/>
            <person name="Zdobnov E."/>
            <person name="Zhang P."/>
            <person name="Zhang Y."/>
            <person name="Zimin A.V."/>
            <person name="Baldwin J."/>
            <person name="Abdouelleil A."/>
            <person name="Abdulkadir J."/>
            <person name="Abebe A."/>
            <person name="Abera B."/>
            <person name="Abreu J."/>
            <person name="Acer S.C."/>
            <person name="Aftuck L."/>
            <person name="Alexander A."/>
            <person name="An P."/>
            <person name="Anderson E."/>
            <person name="Anderson S."/>
            <person name="Arachi H."/>
            <person name="Azer M."/>
            <person name="Bachantsang P."/>
            <person name="Barry A."/>
            <person name="Bayul T."/>
            <person name="Berlin A."/>
            <person name="Bessette D."/>
            <person name="Bloom T."/>
            <person name="Blye J."/>
            <person name="Boguslavskiy L."/>
            <person name="Bonnet C."/>
            <person name="Boukhgalter B."/>
            <person name="Bourzgui I."/>
            <person name="Brown A."/>
            <person name="Cahill P."/>
            <person name="Channer S."/>
            <person name="Cheshatsang Y."/>
            <person name="Chuda L."/>
            <person name="Citroen M."/>
            <person name="Collymore A."/>
            <person name="Cooke P."/>
            <person name="Costello M."/>
            <person name="D'Aco K."/>
            <person name="Daza R."/>
            <person name="De Haan G."/>
            <person name="DeGray S."/>
            <person name="DeMaso C."/>
            <person name="Dhargay N."/>
            <person name="Dooley K."/>
            <person name="Dooley E."/>
            <person name="Doricent M."/>
            <person name="Dorje P."/>
            <person name="Dorjee K."/>
            <person name="Dupes A."/>
            <person name="Elong R."/>
            <person name="Falk J."/>
            <person name="Farina A."/>
            <person name="Faro S."/>
            <person name="Ferguson D."/>
            <person name="Fisher S."/>
            <person name="Foley C.D."/>
            <person name="Franke A."/>
            <person name="Friedrich D."/>
            <person name="Gadbois L."/>
            <person name="Gearin G."/>
            <person name="Gearin C.R."/>
            <person name="Giannoukos G."/>
            <person name="Goode T."/>
            <person name="Graham J."/>
            <person name="Grandbois E."/>
            <person name="Grewal S."/>
            <person name="Gyaltsen K."/>
            <person name="Hafez N."/>
            <person name="Hagos B."/>
            <person name="Hall J."/>
            <person name="Henson C."/>
            <person name="Hollinger A."/>
            <person name="Honan T."/>
            <person name="Huard M.D."/>
            <person name="Hughes L."/>
            <person name="Hurhula B."/>
            <person name="Husby M.E."/>
            <person name="Kamat A."/>
            <person name="Kanga B."/>
            <person name="Kashin S."/>
            <person name="Khazanovich D."/>
            <person name="Kisner P."/>
            <person name="Lance K."/>
            <person name="Lara M."/>
            <person name="Lee W."/>
            <person name="Lennon N."/>
            <person name="Letendre F."/>
            <person name="LeVine R."/>
            <person name="Lipovsky A."/>
            <person name="Liu X."/>
            <person name="Liu J."/>
            <person name="Liu S."/>
            <person name="Lokyitsang T."/>
            <person name="Lokyitsang Y."/>
            <person name="Lubonja R."/>
            <person name="Lui A."/>
            <person name="MacDonald P."/>
            <person name="Magnisalis V."/>
            <person name="Maru K."/>
            <person name="Matthews C."/>
            <person name="McCusker W."/>
            <person name="McDonough S."/>
            <person name="Mehta T."/>
            <person name="Meldrim J."/>
            <person name="Meneus L."/>
            <person name="Mihai O."/>
            <person name="Mihalev A."/>
            <person name="Mihova T."/>
            <person name="Mittelman R."/>
            <person name="Mlenga V."/>
            <person name="Montmayeur A."/>
            <person name="Mulrain L."/>
            <person name="Navidi A."/>
            <person name="Naylor J."/>
            <person name="Negash T."/>
            <person name="Nguyen T."/>
            <person name="Nguyen N."/>
            <person name="Nicol R."/>
            <person name="Norbu C."/>
            <person name="Norbu N."/>
            <person name="Novod N."/>
            <person name="O'Neill B."/>
            <person name="Osman S."/>
            <person name="Markiewicz E."/>
            <person name="Oyono O.L."/>
            <person name="Patti C."/>
            <person name="Phunkhang P."/>
            <person name="Pierre F."/>
            <person name="Priest M."/>
            <person name="Raghuraman S."/>
            <person name="Rege F."/>
            <person name="Reyes R."/>
            <person name="Rise C."/>
            <person name="Rogov P."/>
            <person name="Ross K."/>
            <person name="Ryan E."/>
            <person name="Settipalli S."/>
            <person name="Shea T."/>
            <person name="Sherpa N."/>
            <person name="Shi L."/>
            <person name="Shih D."/>
            <person name="Sparrow T."/>
            <person name="Spaulding J."/>
            <person name="Stalker J."/>
            <person name="Stange-Thomann N."/>
            <person name="Stavropoulos S."/>
            <person name="Stone C."/>
            <person name="Strader C."/>
            <person name="Tesfaye S."/>
            <person name="Thomson T."/>
            <person name="Thoulutsang Y."/>
            <person name="Thoulutsang D."/>
            <person name="Topham K."/>
            <person name="Topping I."/>
            <person name="Tsamla T."/>
            <person name="Vassiliev H."/>
            <person name="Vo A."/>
            <person name="Wangchuk T."/>
            <person name="Wangdi T."/>
            <person name="Weiand M."/>
            <person name="Wilkinson J."/>
            <person name="Wilson A."/>
            <person name="Yadav S."/>
            <person name="Young G."/>
            <person name="Yu Q."/>
            <person name="Zembek L."/>
            <person name="Zhong D."/>
            <person name="Zimmer A."/>
            <person name="Zwirko Z."/>
            <person name="Jaffe D.B."/>
            <person name="Alvarez P."/>
            <person name="Brockman W."/>
            <person name="Butler J."/>
            <person name="Chin C."/>
            <person name="Gnerre S."/>
            <person name="Grabherr M."/>
            <person name="Kleber M."/>
            <person name="Mauceli E."/>
            <person name="MacCallum I."/>
        </authorList>
    </citation>
    <scope>NUCLEOTIDE SEQUENCE [LARGE SCALE GENOMIC DNA]</scope>
    <source>
        <strain evidence="7">Tucson 14030-0811.24</strain>
    </source>
</reference>
<proteinExistence type="inferred from homology"/>
<dbReference type="InterPro" id="IPR001925">
    <property type="entry name" value="Porin_Euk"/>
</dbReference>
<dbReference type="GO" id="GO:0015288">
    <property type="term" value="F:porin activity"/>
    <property type="evidence" value="ECO:0007669"/>
    <property type="project" value="UniProtKB-KW"/>
</dbReference>
<keyword evidence="3" id="KW-0812">Transmembrane</keyword>
<dbReference type="OrthoDB" id="7827681at2759"/>
<keyword evidence="4" id="KW-0496">Mitochondrion</keyword>
<dbReference type="Proteomes" id="UP000007798">
    <property type="component" value="Unassembled WGS sequence"/>
</dbReference>
<evidence type="ECO:0000256" key="1">
    <source>
        <dbReference type="ARBA" id="ARBA00004294"/>
    </source>
</evidence>
<dbReference type="Pfam" id="PF01459">
    <property type="entry name" value="Porin_3"/>
    <property type="match status" value="1"/>
</dbReference>
<dbReference type="InParanoid" id="A0A0Q9WQA4"/>
<keyword evidence="5" id="KW-0626">Porin</keyword>
<evidence type="ECO:0000256" key="5">
    <source>
        <dbReference type="ARBA" id="ARBA00023114"/>
    </source>
</evidence>
<dbReference type="CDD" id="cd07306">
    <property type="entry name" value="Porin3_VDAC"/>
    <property type="match status" value="1"/>
</dbReference>
<sequence length="146" mass="16233">MGYFVVAPSTNWLLGYRTVFNLEDKGFDKHAFCLGYYNGSSEVGLKLENFQYVRGSLFQRFGERFAAAIKTDLYGGGETRKVDFGGQYMLDSGSLVKAKIKEDCSIGLVYQSKLSDNVEISYHVGFDSTSPINGNHKLGVAWILNS</sequence>
<keyword evidence="3" id="KW-1134">Transmembrane beta strand</keyword>
<comment type="similarity">
    <text evidence="2">Belongs to the eukaryotic mitochondrial porin family.</text>
</comment>
<keyword evidence="7" id="KW-1185">Reference proteome</keyword>
<organism evidence="6 7">
    <name type="scientific">Drosophila willistoni</name>
    <name type="common">Fruit fly</name>
    <dbReference type="NCBI Taxonomy" id="7260"/>
    <lineage>
        <taxon>Eukaryota</taxon>
        <taxon>Metazoa</taxon>
        <taxon>Ecdysozoa</taxon>
        <taxon>Arthropoda</taxon>
        <taxon>Hexapoda</taxon>
        <taxon>Insecta</taxon>
        <taxon>Pterygota</taxon>
        <taxon>Neoptera</taxon>
        <taxon>Endopterygota</taxon>
        <taxon>Diptera</taxon>
        <taxon>Brachycera</taxon>
        <taxon>Muscomorpha</taxon>
        <taxon>Ephydroidea</taxon>
        <taxon>Drosophilidae</taxon>
        <taxon>Drosophila</taxon>
        <taxon>Sophophora</taxon>
    </lineage>
</organism>
<dbReference type="GO" id="GO:0005741">
    <property type="term" value="C:mitochondrial outer membrane"/>
    <property type="evidence" value="ECO:0007669"/>
    <property type="project" value="UniProtKB-SubCell"/>
</dbReference>
<keyword evidence="5" id="KW-0406">Ion transport</keyword>
<evidence type="ECO:0000313" key="7">
    <source>
        <dbReference type="Proteomes" id="UP000007798"/>
    </source>
</evidence>
<dbReference type="PANTHER" id="PTHR11743">
    <property type="entry name" value="VOLTAGE-DEPENDENT ANION-SELECTIVE CHANNEL"/>
    <property type="match status" value="1"/>
</dbReference>
<dbReference type="GO" id="GO:0046930">
    <property type="term" value="C:pore complex"/>
    <property type="evidence" value="ECO:0007669"/>
    <property type="project" value="UniProtKB-KW"/>
</dbReference>
<dbReference type="GO" id="GO:0008308">
    <property type="term" value="F:voltage-gated monoatomic anion channel activity"/>
    <property type="evidence" value="ECO:0007669"/>
    <property type="project" value="InterPro"/>
</dbReference>
<gene>
    <name evidence="6" type="primary">Dwil\GK23974</name>
    <name evidence="6" type="ORF">Dwil_GK23974</name>
</gene>
<evidence type="ECO:0000256" key="3">
    <source>
        <dbReference type="ARBA" id="ARBA00022452"/>
    </source>
</evidence>
<keyword evidence="5" id="KW-0813">Transport</keyword>
<comment type="subcellular location">
    <subcellularLocation>
        <location evidence="1">Mitochondrion outer membrane</location>
    </subcellularLocation>
</comment>
<accession>A0A0Q9WQA4</accession>
<dbReference type="SMR" id="A0A0Q9WQA4"/>
<keyword evidence="4" id="KW-1000">Mitochondrion outer membrane</keyword>
<keyword evidence="3" id="KW-0472">Membrane</keyword>
<evidence type="ECO:0000256" key="2">
    <source>
        <dbReference type="ARBA" id="ARBA00007780"/>
    </source>
</evidence>
<name>A0A0Q9WQA4_DROWI</name>
<evidence type="ECO:0008006" key="8">
    <source>
        <dbReference type="Google" id="ProtNLM"/>
    </source>
</evidence>
<dbReference type="STRING" id="7260.A0A0Q9WQA4"/>
<evidence type="ECO:0000313" key="6">
    <source>
        <dbReference type="EMBL" id="KRF98289.1"/>
    </source>
</evidence>
<dbReference type="KEGG" id="dwi:6641733"/>
<dbReference type="PANTHER" id="PTHR11743:SF70">
    <property type="entry name" value="GH26960P-RELATED"/>
    <property type="match status" value="1"/>
</dbReference>